<gene>
    <name evidence="2" type="ORF">DPMN_028076</name>
</gene>
<accession>A0A9D4LWJ4</accession>
<feature type="chain" id="PRO_5039703554" description="Secreted protein" evidence="1">
    <location>
        <begin position="20"/>
        <end position="139"/>
    </location>
</feature>
<dbReference type="AlphaFoldDB" id="A0A9D4LWJ4"/>
<reference evidence="2" key="2">
    <citation type="submission" date="2020-11" db="EMBL/GenBank/DDBJ databases">
        <authorList>
            <person name="McCartney M.A."/>
            <person name="Auch B."/>
            <person name="Kono T."/>
            <person name="Mallez S."/>
            <person name="Becker A."/>
            <person name="Gohl D.M."/>
            <person name="Silverstein K.A.T."/>
            <person name="Koren S."/>
            <person name="Bechman K.B."/>
            <person name="Herman A."/>
            <person name="Abrahante J.E."/>
            <person name="Garbe J."/>
        </authorList>
    </citation>
    <scope>NUCLEOTIDE SEQUENCE</scope>
    <source>
        <strain evidence="2">Duluth1</strain>
        <tissue evidence="2">Whole animal</tissue>
    </source>
</reference>
<comment type="caution">
    <text evidence="2">The sequence shown here is derived from an EMBL/GenBank/DDBJ whole genome shotgun (WGS) entry which is preliminary data.</text>
</comment>
<proteinExistence type="predicted"/>
<evidence type="ECO:0008006" key="4">
    <source>
        <dbReference type="Google" id="ProtNLM"/>
    </source>
</evidence>
<evidence type="ECO:0000313" key="3">
    <source>
        <dbReference type="Proteomes" id="UP000828390"/>
    </source>
</evidence>
<keyword evidence="3" id="KW-1185">Reference proteome</keyword>
<sequence>MLLPLGICLALTSLSCVNCLTRLRCTDIVGPRHCKEVTECSLGEVCYAQQTTNRYGQVLYDLGCTEPSTCSNRSHGNDSCEECCSTELCNAAGCGQPGYPSGRGPICYSCSSQYSEGSCHIIDFCRSNEVSYTKAKINH</sequence>
<reference evidence="2" key="1">
    <citation type="journal article" date="2019" name="bioRxiv">
        <title>The Genome of the Zebra Mussel, Dreissena polymorpha: A Resource for Invasive Species Research.</title>
        <authorList>
            <person name="McCartney M.A."/>
            <person name="Auch B."/>
            <person name="Kono T."/>
            <person name="Mallez S."/>
            <person name="Zhang Y."/>
            <person name="Obille A."/>
            <person name="Becker A."/>
            <person name="Abrahante J.E."/>
            <person name="Garbe J."/>
            <person name="Badalamenti J.P."/>
            <person name="Herman A."/>
            <person name="Mangelson H."/>
            <person name="Liachko I."/>
            <person name="Sullivan S."/>
            <person name="Sone E.D."/>
            <person name="Koren S."/>
            <person name="Silverstein K.A.T."/>
            <person name="Beckman K.B."/>
            <person name="Gohl D.M."/>
        </authorList>
    </citation>
    <scope>NUCLEOTIDE SEQUENCE</scope>
    <source>
        <strain evidence="2">Duluth1</strain>
        <tissue evidence="2">Whole animal</tissue>
    </source>
</reference>
<name>A0A9D4LWJ4_DREPO</name>
<evidence type="ECO:0000313" key="2">
    <source>
        <dbReference type="EMBL" id="KAH3865038.1"/>
    </source>
</evidence>
<protein>
    <recommendedName>
        <fullName evidence="4">Secreted protein</fullName>
    </recommendedName>
</protein>
<dbReference type="Proteomes" id="UP000828390">
    <property type="component" value="Unassembled WGS sequence"/>
</dbReference>
<organism evidence="2 3">
    <name type="scientific">Dreissena polymorpha</name>
    <name type="common">Zebra mussel</name>
    <name type="synonym">Mytilus polymorpha</name>
    <dbReference type="NCBI Taxonomy" id="45954"/>
    <lineage>
        <taxon>Eukaryota</taxon>
        <taxon>Metazoa</taxon>
        <taxon>Spiralia</taxon>
        <taxon>Lophotrochozoa</taxon>
        <taxon>Mollusca</taxon>
        <taxon>Bivalvia</taxon>
        <taxon>Autobranchia</taxon>
        <taxon>Heteroconchia</taxon>
        <taxon>Euheterodonta</taxon>
        <taxon>Imparidentia</taxon>
        <taxon>Neoheterodontei</taxon>
        <taxon>Myida</taxon>
        <taxon>Dreissenoidea</taxon>
        <taxon>Dreissenidae</taxon>
        <taxon>Dreissena</taxon>
    </lineage>
</organism>
<feature type="signal peptide" evidence="1">
    <location>
        <begin position="1"/>
        <end position="19"/>
    </location>
</feature>
<keyword evidence="1" id="KW-0732">Signal</keyword>
<evidence type="ECO:0000256" key="1">
    <source>
        <dbReference type="SAM" id="SignalP"/>
    </source>
</evidence>
<dbReference type="EMBL" id="JAIWYP010000002">
    <property type="protein sequence ID" value="KAH3865038.1"/>
    <property type="molecule type" value="Genomic_DNA"/>
</dbReference>